<evidence type="ECO:0000256" key="5">
    <source>
        <dbReference type="ARBA" id="ARBA00022679"/>
    </source>
</evidence>
<accession>A0ABW4CY63</accession>
<dbReference type="InterPro" id="IPR001347">
    <property type="entry name" value="SIS_dom"/>
</dbReference>
<evidence type="ECO:0000259" key="8">
    <source>
        <dbReference type="PROSITE" id="PS51278"/>
    </source>
</evidence>
<reference evidence="11" key="1">
    <citation type="journal article" date="2019" name="Int. J. Syst. Evol. Microbiol.">
        <title>The Global Catalogue of Microorganisms (GCM) 10K type strain sequencing project: providing services to taxonomists for standard genome sequencing and annotation.</title>
        <authorList>
            <consortium name="The Broad Institute Genomics Platform"/>
            <consortium name="The Broad Institute Genome Sequencing Center for Infectious Disease"/>
            <person name="Wu L."/>
            <person name="Ma J."/>
        </authorList>
    </citation>
    <scope>NUCLEOTIDE SEQUENCE [LARGE SCALE GENOMIC DNA]</scope>
    <source>
        <strain evidence="11">CCM 8912</strain>
    </source>
</reference>
<dbReference type="Pfam" id="PF01380">
    <property type="entry name" value="SIS"/>
    <property type="match status" value="2"/>
</dbReference>
<evidence type="ECO:0000256" key="3">
    <source>
        <dbReference type="ARBA" id="ARBA00016090"/>
    </source>
</evidence>
<dbReference type="InterPro" id="IPR035490">
    <property type="entry name" value="GlmS/FrlB_SIS"/>
</dbReference>
<dbReference type="PROSITE" id="PS51464">
    <property type="entry name" value="SIS"/>
    <property type="match status" value="2"/>
</dbReference>
<evidence type="ECO:0000256" key="1">
    <source>
        <dbReference type="ARBA" id="ARBA00001031"/>
    </source>
</evidence>
<evidence type="ECO:0000256" key="4">
    <source>
        <dbReference type="ARBA" id="ARBA00022576"/>
    </source>
</evidence>
<keyword evidence="6" id="KW-0677">Repeat</keyword>
<organism evidence="10 11">
    <name type="scientific">Lacticaseibacillus hegangensis</name>
    <dbReference type="NCBI Taxonomy" id="2486010"/>
    <lineage>
        <taxon>Bacteria</taxon>
        <taxon>Bacillati</taxon>
        <taxon>Bacillota</taxon>
        <taxon>Bacilli</taxon>
        <taxon>Lactobacillales</taxon>
        <taxon>Lactobacillaceae</taxon>
        <taxon>Lacticaseibacillus</taxon>
    </lineage>
</organism>
<evidence type="ECO:0000256" key="6">
    <source>
        <dbReference type="ARBA" id="ARBA00022737"/>
    </source>
</evidence>
<sequence length="603" mass="64628">MCGIVGVVGKENAPEVLLKGLEKLEYRGYDSAGLYVNDGQGHDHLVKRVGRISQLVAAVGPEVQGTMGIGHTRWATNGKPTIENAHPHVSNDERFYLVHNGVITNAAALRAKYLSDVPFAGQTDTEVVVQLVAFFAREGLSAKAAFAKTLSLLEGSYAFCLADRTDADHLYVAKNKSPLLVGKGQGFNVVASDALAMLQETDQFIELNDGELVTLTADDIAVENAAGERLDRAPITVSIDAADAEKGTFPFYMLKEVSEQPAVMRRLISRYVDQAGAPQFDQAMLEALASADRLYIVAAGTSYHAGLVGQSLFEQLAKVPTEAYLASEFGYHQPLLSAKPMFIFLTQSGETADIRQVLVNVKQAGYPSLTLTNVITSTLAREADYAVELAAGPEIAVASTKAYTAQVAVEALLAKALGMVKQVPAAAAFDVAHQLSLAATGQQALIDQQEQLHLLATDMFGKTRNAFFIGRGTDYFVSLEAALKLKEISYVQAEGFAAGELKHGTIALIEQDTPVVAFITDPVTAARTRSNAEEVEARGAKVLRIASASLAEPGDQVIVDDLDPLLTPLLTIIPGQLLAYFTSLDRGYDVDRPRNLAKSVTVE</sequence>
<dbReference type="PANTHER" id="PTHR10937:SF0">
    <property type="entry name" value="GLUTAMINE--FRUCTOSE-6-PHOSPHATE TRANSAMINASE (ISOMERIZING)"/>
    <property type="match status" value="1"/>
</dbReference>
<dbReference type="SUPFAM" id="SSF53697">
    <property type="entry name" value="SIS domain"/>
    <property type="match status" value="1"/>
</dbReference>
<dbReference type="InterPro" id="IPR017932">
    <property type="entry name" value="GATase_2_dom"/>
</dbReference>
<dbReference type="SUPFAM" id="SSF56235">
    <property type="entry name" value="N-terminal nucleophile aminohydrolases (Ntn hydrolases)"/>
    <property type="match status" value="1"/>
</dbReference>
<evidence type="ECO:0000259" key="9">
    <source>
        <dbReference type="PROSITE" id="PS51464"/>
    </source>
</evidence>
<feature type="domain" description="SIS" evidence="9">
    <location>
        <begin position="456"/>
        <end position="593"/>
    </location>
</feature>
<dbReference type="RefSeq" id="WP_125756526.1">
    <property type="nucleotide sequence ID" value="NZ_JBHTOK010000071.1"/>
</dbReference>
<dbReference type="NCBIfam" id="TIGR01135">
    <property type="entry name" value="glmS"/>
    <property type="match status" value="1"/>
</dbReference>
<dbReference type="InterPro" id="IPR035466">
    <property type="entry name" value="GlmS/AgaS_SIS"/>
</dbReference>
<dbReference type="InterPro" id="IPR047084">
    <property type="entry name" value="GFAT_N"/>
</dbReference>
<feature type="domain" description="SIS" evidence="9">
    <location>
        <begin position="284"/>
        <end position="424"/>
    </location>
</feature>
<keyword evidence="7" id="KW-0315">Glutamine amidotransferase</keyword>
<keyword evidence="4 10" id="KW-0032">Aminotransferase</keyword>
<evidence type="ECO:0000313" key="11">
    <source>
        <dbReference type="Proteomes" id="UP001597212"/>
    </source>
</evidence>
<keyword evidence="11" id="KW-1185">Reference proteome</keyword>
<keyword evidence="5 10" id="KW-0808">Transferase</keyword>
<proteinExistence type="predicted"/>
<dbReference type="PANTHER" id="PTHR10937">
    <property type="entry name" value="GLUCOSAMINE--FRUCTOSE-6-PHOSPHATE AMINOTRANSFERASE, ISOMERIZING"/>
    <property type="match status" value="1"/>
</dbReference>
<dbReference type="InterPro" id="IPR029055">
    <property type="entry name" value="Ntn_hydrolases_N"/>
</dbReference>
<name>A0ABW4CY63_9LACO</name>
<dbReference type="CDD" id="cd05008">
    <property type="entry name" value="SIS_GlmS_GlmD_1"/>
    <property type="match status" value="1"/>
</dbReference>
<dbReference type="PROSITE" id="PS51278">
    <property type="entry name" value="GATASE_TYPE_2"/>
    <property type="match status" value="1"/>
</dbReference>
<evidence type="ECO:0000256" key="7">
    <source>
        <dbReference type="ARBA" id="ARBA00022962"/>
    </source>
</evidence>
<comment type="catalytic activity">
    <reaction evidence="1">
        <text>D-fructose 6-phosphate + L-glutamine = D-glucosamine 6-phosphate + L-glutamate</text>
        <dbReference type="Rhea" id="RHEA:13237"/>
        <dbReference type="ChEBI" id="CHEBI:29985"/>
        <dbReference type="ChEBI" id="CHEBI:58359"/>
        <dbReference type="ChEBI" id="CHEBI:58725"/>
        <dbReference type="ChEBI" id="CHEBI:61527"/>
        <dbReference type="EC" id="2.6.1.16"/>
    </reaction>
</comment>
<dbReference type="CDD" id="cd00714">
    <property type="entry name" value="GFAT"/>
    <property type="match status" value="1"/>
</dbReference>
<dbReference type="Gene3D" id="3.40.50.10490">
    <property type="entry name" value="Glucose-6-phosphate isomerase like protein, domain 1"/>
    <property type="match status" value="2"/>
</dbReference>
<evidence type="ECO:0000256" key="2">
    <source>
        <dbReference type="ARBA" id="ARBA00012916"/>
    </source>
</evidence>
<dbReference type="InterPro" id="IPR005855">
    <property type="entry name" value="GFAT"/>
</dbReference>
<feature type="domain" description="Glutamine amidotransferase type-2" evidence="8">
    <location>
        <begin position="2"/>
        <end position="218"/>
    </location>
</feature>
<dbReference type="Gene3D" id="3.60.20.10">
    <property type="entry name" value="Glutamine Phosphoribosylpyrophosphate, subunit 1, domain 1"/>
    <property type="match status" value="1"/>
</dbReference>
<dbReference type="EC" id="2.6.1.16" evidence="2"/>
<dbReference type="CDD" id="cd05009">
    <property type="entry name" value="SIS_GlmS_GlmD_2"/>
    <property type="match status" value="1"/>
</dbReference>
<dbReference type="InterPro" id="IPR046348">
    <property type="entry name" value="SIS_dom_sf"/>
</dbReference>
<comment type="caution">
    <text evidence="10">The sequence shown here is derived from an EMBL/GenBank/DDBJ whole genome shotgun (WGS) entry which is preliminary data.</text>
</comment>
<dbReference type="Pfam" id="PF13522">
    <property type="entry name" value="GATase_6"/>
    <property type="match status" value="1"/>
</dbReference>
<dbReference type="GO" id="GO:0004360">
    <property type="term" value="F:glutamine-fructose-6-phosphate transaminase (isomerizing) activity"/>
    <property type="evidence" value="ECO:0007669"/>
    <property type="project" value="UniProtKB-EC"/>
</dbReference>
<dbReference type="Proteomes" id="UP001597212">
    <property type="component" value="Unassembled WGS sequence"/>
</dbReference>
<protein>
    <recommendedName>
        <fullName evidence="3">Glutamine--fructose-6-phosphate aminotransferase [isomerizing]</fullName>
        <ecNumber evidence="2">2.6.1.16</ecNumber>
    </recommendedName>
</protein>
<dbReference type="NCBIfam" id="NF001484">
    <property type="entry name" value="PRK00331.1"/>
    <property type="match status" value="1"/>
</dbReference>
<evidence type="ECO:0000313" key="10">
    <source>
        <dbReference type="EMBL" id="MFD1441561.1"/>
    </source>
</evidence>
<gene>
    <name evidence="10" type="primary">glmS</name>
    <name evidence="10" type="ORF">ACFQ5K_09270</name>
</gene>
<dbReference type="EMBL" id="JBHTOK010000071">
    <property type="protein sequence ID" value="MFD1441561.1"/>
    <property type="molecule type" value="Genomic_DNA"/>
</dbReference>